<keyword evidence="1" id="KW-0472">Membrane</keyword>
<evidence type="ECO:0000313" key="2">
    <source>
        <dbReference type="EMBL" id="KAG0653482.1"/>
    </source>
</evidence>
<protein>
    <recommendedName>
        <fullName evidence="4">Major facilitator superfamily (MFS) profile domain-containing protein</fullName>
    </recommendedName>
</protein>
<proteinExistence type="predicted"/>
<keyword evidence="1" id="KW-0812">Transmembrane</keyword>
<dbReference type="AlphaFoldDB" id="A0A9P7B1I5"/>
<keyword evidence="1" id="KW-1133">Transmembrane helix</keyword>
<keyword evidence="3" id="KW-1185">Reference proteome</keyword>
<organism evidence="2 3">
    <name type="scientific">Rhodotorula mucilaginosa</name>
    <name type="common">Yeast</name>
    <name type="synonym">Rhodotorula rubra</name>
    <dbReference type="NCBI Taxonomy" id="5537"/>
    <lineage>
        <taxon>Eukaryota</taxon>
        <taxon>Fungi</taxon>
        <taxon>Dikarya</taxon>
        <taxon>Basidiomycota</taxon>
        <taxon>Pucciniomycotina</taxon>
        <taxon>Microbotryomycetes</taxon>
        <taxon>Sporidiobolales</taxon>
        <taxon>Sporidiobolaceae</taxon>
        <taxon>Rhodotorula</taxon>
    </lineage>
</organism>
<dbReference type="EMBL" id="PUHQ01000200">
    <property type="protein sequence ID" value="KAG0653482.1"/>
    <property type="molecule type" value="Genomic_DNA"/>
</dbReference>
<sequence length="102" mass="10611">MLILWALLCGFFTGGFVSLVSPVIVSVSDNNLAEIGLRQGIAFVLIAGAAVGGNPVCGRLLANRNGDFLDSIMFAGSAVVLGALVALVGRMTFAKQRGTWRV</sequence>
<feature type="transmembrane region" description="Helical" evidence="1">
    <location>
        <begin position="74"/>
        <end position="93"/>
    </location>
</feature>
<evidence type="ECO:0000313" key="3">
    <source>
        <dbReference type="Proteomes" id="UP000777482"/>
    </source>
</evidence>
<name>A0A9P7B1I5_RHOMI</name>
<accession>A0A9P7B1I5</accession>
<gene>
    <name evidence="2" type="ORF">C6P46_002753</name>
</gene>
<comment type="caution">
    <text evidence="2">The sequence shown here is derived from an EMBL/GenBank/DDBJ whole genome shotgun (WGS) entry which is preliminary data.</text>
</comment>
<evidence type="ECO:0008006" key="4">
    <source>
        <dbReference type="Google" id="ProtNLM"/>
    </source>
</evidence>
<dbReference type="Proteomes" id="UP000777482">
    <property type="component" value="Unassembled WGS sequence"/>
</dbReference>
<evidence type="ECO:0000256" key="1">
    <source>
        <dbReference type="SAM" id="Phobius"/>
    </source>
</evidence>
<reference evidence="2 3" key="1">
    <citation type="submission" date="2020-11" db="EMBL/GenBank/DDBJ databases">
        <title>Kefir isolates.</title>
        <authorList>
            <person name="Marcisauskas S."/>
            <person name="Kim Y."/>
            <person name="Blasche S."/>
        </authorList>
    </citation>
    <scope>NUCLEOTIDE SEQUENCE [LARGE SCALE GENOMIC DNA]</scope>
    <source>
        <strain evidence="2 3">KR</strain>
    </source>
</reference>
<feature type="transmembrane region" description="Helical" evidence="1">
    <location>
        <begin position="41"/>
        <end position="62"/>
    </location>
</feature>